<name>A0ABW3ZKY5_9RHOB</name>
<feature type="domain" description="DUF2169" evidence="1">
    <location>
        <begin position="20"/>
        <end position="319"/>
    </location>
</feature>
<gene>
    <name evidence="2" type="ORF">ACFQ4E_14885</name>
</gene>
<dbReference type="Proteomes" id="UP001597135">
    <property type="component" value="Unassembled WGS sequence"/>
</dbReference>
<organism evidence="2 3">
    <name type="scientific">Litorisediminicola beolgyonensis</name>
    <dbReference type="NCBI Taxonomy" id="1173614"/>
    <lineage>
        <taxon>Bacteria</taxon>
        <taxon>Pseudomonadati</taxon>
        <taxon>Pseudomonadota</taxon>
        <taxon>Alphaproteobacteria</taxon>
        <taxon>Rhodobacterales</taxon>
        <taxon>Paracoccaceae</taxon>
        <taxon>Litorisediminicola</taxon>
    </lineage>
</organism>
<evidence type="ECO:0000259" key="1">
    <source>
        <dbReference type="Pfam" id="PF09937"/>
    </source>
</evidence>
<evidence type="ECO:0000313" key="3">
    <source>
        <dbReference type="Proteomes" id="UP001597135"/>
    </source>
</evidence>
<evidence type="ECO:0000313" key="2">
    <source>
        <dbReference type="EMBL" id="MFD1343710.1"/>
    </source>
</evidence>
<dbReference type="EMBL" id="JBHTMU010000029">
    <property type="protein sequence ID" value="MFD1343710.1"/>
    <property type="molecule type" value="Genomic_DNA"/>
</dbReference>
<accession>A0ABW3ZKY5</accession>
<dbReference type="RefSeq" id="WP_386804889.1">
    <property type="nucleotide sequence ID" value="NZ_JBHTMU010000029.1"/>
</dbReference>
<sequence>MDVICRIPGAHQMAGAMDVRGREYMVLVVRSTLAFPDVPGGVARAAAEQTPLVYADTFTGAPGFSATLWETDFAFRKARCDVVVQGAAYAPGGRAAERVPVGLRVGGWSKGLNVVGYREWRVFGPSVAATRPHPFTRAQFSYDTAFGGVDRLDPDDKTPPAYLPNPHGRGFASFRNQALLNGAPLPNTEELGREVTSPYEEYRPMALGPVSRAAPQRLRFAGTYDENWEKNIFPFLPPDFDERYLQQVGEDQQIDPPAPGTEVVLRNLTPAGNEAFRLPNLDLPVVIFDARGDTVLDRVMRPDTLLFDTETRRVSAVWRASAPVRRHLSEFRLAWVGHPSRAMTRAMASGRRYVPMRQLERLDS</sequence>
<dbReference type="Pfam" id="PF09937">
    <property type="entry name" value="DUF2169"/>
    <property type="match status" value="1"/>
</dbReference>
<comment type="caution">
    <text evidence="2">The sequence shown here is derived from an EMBL/GenBank/DDBJ whole genome shotgun (WGS) entry which is preliminary data.</text>
</comment>
<reference evidence="3" key="1">
    <citation type="journal article" date="2019" name="Int. J. Syst. Evol. Microbiol.">
        <title>The Global Catalogue of Microorganisms (GCM) 10K type strain sequencing project: providing services to taxonomists for standard genome sequencing and annotation.</title>
        <authorList>
            <consortium name="The Broad Institute Genomics Platform"/>
            <consortium name="The Broad Institute Genome Sequencing Center for Infectious Disease"/>
            <person name="Wu L."/>
            <person name="Ma J."/>
        </authorList>
    </citation>
    <scope>NUCLEOTIDE SEQUENCE [LARGE SCALE GENOMIC DNA]</scope>
    <source>
        <strain evidence="3">CCUG 62953</strain>
    </source>
</reference>
<keyword evidence="3" id="KW-1185">Reference proteome</keyword>
<dbReference type="InterPro" id="IPR018683">
    <property type="entry name" value="DUF2169"/>
</dbReference>
<proteinExistence type="predicted"/>
<protein>
    <submittedName>
        <fullName evidence="2">DUF2169 domain-containing protein</fullName>
    </submittedName>
</protein>